<proteinExistence type="predicted"/>
<comment type="caution">
    <text evidence="1">The sequence shown here is derived from an EMBL/GenBank/DDBJ whole genome shotgun (WGS) entry which is preliminary data.</text>
</comment>
<evidence type="ECO:0000313" key="1">
    <source>
        <dbReference type="EMBL" id="MFD2724599.1"/>
    </source>
</evidence>
<keyword evidence="2" id="KW-1185">Reference proteome</keyword>
<gene>
    <name evidence="1" type="ORF">ACFSR8_00100</name>
</gene>
<accession>A0ABW5T741</accession>
<dbReference type="Proteomes" id="UP001597476">
    <property type="component" value="Unassembled WGS sequence"/>
</dbReference>
<dbReference type="RefSeq" id="WP_380287790.1">
    <property type="nucleotide sequence ID" value="NZ_JBHULY010000002.1"/>
</dbReference>
<reference evidence="2" key="1">
    <citation type="journal article" date="2019" name="Int. J. Syst. Evol. Microbiol.">
        <title>The Global Catalogue of Microorganisms (GCM) 10K type strain sequencing project: providing services to taxonomists for standard genome sequencing and annotation.</title>
        <authorList>
            <consortium name="The Broad Institute Genomics Platform"/>
            <consortium name="The Broad Institute Genome Sequencing Center for Infectious Disease"/>
            <person name="Wu L."/>
            <person name="Ma J."/>
        </authorList>
    </citation>
    <scope>NUCLEOTIDE SEQUENCE [LARGE SCALE GENOMIC DNA]</scope>
    <source>
        <strain evidence="2">KCTC 42398</strain>
    </source>
</reference>
<name>A0ABW5T741_9FLAO</name>
<dbReference type="EMBL" id="JBHULY010000002">
    <property type="protein sequence ID" value="MFD2724599.1"/>
    <property type="molecule type" value="Genomic_DNA"/>
</dbReference>
<evidence type="ECO:0008006" key="3">
    <source>
        <dbReference type="Google" id="ProtNLM"/>
    </source>
</evidence>
<organism evidence="1 2">
    <name type="scientific">Hyunsoonleella rubra</name>
    <dbReference type="NCBI Taxonomy" id="1737062"/>
    <lineage>
        <taxon>Bacteria</taxon>
        <taxon>Pseudomonadati</taxon>
        <taxon>Bacteroidota</taxon>
        <taxon>Flavobacteriia</taxon>
        <taxon>Flavobacteriales</taxon>
        <taxon>Flavobacteriaceae</taxon>
    </lineage>
</organism>
<evidence type="ECO:0000313" key="2">
    <source>
        <dbReference type="Proteomes" id="UP001597476"/>
    </source>
</evidence>
<sequence length="201" mass="23799">MKKVLLTLTLLIFLNCKSDKKELPAEFKNSKLHLIEFLEKKIYLPNEFEKSTIETVVEIIKNSPDQNELSEFELNKLNSFKKMGETVEIFIKNDNYKNNISFQPGNYVELTKEAVEVYVDLLENHLFVESESYGIKRKRLESKFLKYGISSIVKVKYHQTFNEEELYLTQYLVTYKLKTFGIIVTSETDNDYQYILKNFKK</sequence>
<protein>
    <recommendedName>
        <fullName evidence="3">Lipoprotein</fullName>
    </recommendedName>
</protein>